<dbReference type="Proteomes" id="UP001175227">
    <property type="component" value="Unassembled WGS sequence"/>
</dbReference>
<evidence type="ECO:0000313" key="3">
    <source>
        <dbReference type="Proteomes" id="UP001175227"/>
    </source>
</evidence>
<feature type="region of interest" description="Disordered" evidence="1">
    <location>
        <begin position="114"/>
        <end position="149"/>
    </location>
</feature>
<gene>
    <name evidence="2" type="ORF">IW261DRAFT_1568636</name>
</gene>
<keyword evidence="3" id="KW-1185">Reference proteome</keyword>
<protein>
    <submittedName>
        <fullName evidence="2">Uncharacterized protein</fullName>
    </submittedName>
</protein>
<proteinExistence type="predicted"/>
<organism evidence="2 3">
    <name type="scientific">Armillaria novae-zelandiae</name>
    <dbReference type="NCBI Taxonomy" id="153914"/>
    <lineage>
        <taxon>Eukaryota</taxon>
        <taxon>Fungi</taxon>
        <taxon>Dikarya</taxon>
        <taxon>Basidiomycota</taxon>
        <taxon>Agaricomycotina</taxon>
        <taxon>Agaricomycetes</taxon>
        <taxon>Agaricomycetidae</taxon>
        <taxon>Agaricales</taxon>
        <taxon>Marasmiineae</taxon>
        <taxon>Physalacriaceae</taxon>
        <taxon>Armillaria</taxon>
    </lineage>
</organism>
<evidence type="ECO:0000256" key="1">
    <source>
        <dbReference type="SAM" id="MobiDB-lite"/>
    </source>
</evidence>
<sequence length="339" mass="37705">MMVHLSNGAHAALESSFKKEPILWDANQCTSYSGRDLVKKVNWIHSAMCRFVLEAKQPWPKDIQAFITMISKNLFDILAKLHLDAWQQWSLALVTAEHILTQYGKCSMLPVHKPSPEHSMSSEDISPSPMPPLKCQKTSASSSKGKGKEMKPVVKMDVQQFGLPVLEFHKQCFQDADDNVATCIIQLQREYETQAATFANIVQALDQIECDHDPDTVLKVTHKYPVSCGLFIEMGYQVGEEYQEIDDMMQAKAMSIPNFARAASIPPITMIVELAPSPIKEEPGLVIPSLLLGSMIEVVPDSDEAIVILDSLAKVDNLLHRASDASSSTSHLMKRPHHA</sequence>
<name>A0AA39UDF7_9AGAR</name>
<comment type="caution">
    <text evidence="2">The sequence shown here is derived from an EMBL/GenBank/DDBJ whole genome shotgun (WGS) entry which is preliminary data.</text>
</comment>
<dbReference type="AlphaFoldDB" id="A0AA39UDF7"/>
<dbReference type="EMBL" id="JAUEPR010000026">
    <property type="protein sequence ID" value="KAK0474630.1"/>
    <property type="molecule type" value="Genomic_DNA"/>
</dbReference>
<accession>A0AA39UDF7</accession>
<reference evidence="2" key="1">
    <citation type="submission" date="2023-06" db="EMBL/GenBank/DDBJ databases">
        <authorList>
            <consortium name="Lawrence Berkeley National Laboratory"/>
            <person name="Ahrendt S."/>
            <person name="Sahu N."/>
            <person name="Indic B."/>
            <person name="Wong-Bajracharya J."/>
            <person name="Merenyi Z."/>
            <person name="Ke H.-M."/>
            <person name="Monk M."/>
            <person name="Kocsube S."/>
            <person name="Drula E."/>
            <person name="Lipzen A."/>
            <person name="Balint B."/>
            <person name="Henrissat B."/>
            <person name="Andreopoulos B."/>
            <person name="Martin F.M."/>
            <person name="Harder C.B."/>
            <person name="Rigling D."/>
            <person name="Ford K.L."/>
            <person name="Foster G.D."/>
            <person name="Pangilinan J."/>
            <person name="Papanicolaou A."/>
            <person name="Barry K."/>
            <person name="LaButti K."/>
            <person name="Viragh M."/>
            <person name="Koriabine M."/>
            <person name="Yan M."/>
            <person name="Riley R."/>
            <person name="Champramary S."/>
            <person name="Plett K.L."/>
            <person name="Tsai I.J."/>
            <person name="Slot J."/>
            <person name="Sipos G."/>
            <person name="Plett J."/>
            <person name="Nagy L.G."/>
            <person name="Grigoriev I.V."/>
        </authorList>
    </citation>
    <scope>NUCLEOTIDE SEQUENCE</scope>
    <source>
        <strain evidence="2">ICMP 16352</strain>
    </source>
</reference>
<evidence type="ECO:0000313" key="2">
    <source>
        <dbReference type="EMBL" id="KAK0474630.1"/>
    </source>
</evidence>